<dbReference type="Gene3D" id="3.40.640.10">
    <property type="entry name" value="Type I PLP-dependent aspartate aminotransferase-like (Major domain)"/>
    <property type="match status" value="2"/>
</dbReference>
<dbReference type="InterPro" id="IPR000192">
    <property type="entry name" value="Aminotrans_V_dom"/>
</dbReference>
<reference evidence="2 3" key="1">
    <citation type="journal article" date="2013" name="BMC Genomics">
        <title>Reconstruction of the lipid metabolism for the microalga Monoraphidium neglectum from its genome sequence reveals characteristics suitable for biofuel production.</title>
        <authorList>
            <person name="Bogen C."/>
            <person name="Al-Dilaimi A."/>
            <person name="Albersmeier A."/>
            <person name="Wichmann J."/>
            <person name="Grundmann M."/>
            <person name="Rupp O."/>
            <person name="Lauersen K.J."/>
            <person name="Blifernez-Klassen O."/>
            <person name="Kalinowski J."/>
            <person name="Goesmann A."/>
            <person name="Mussgnug J.H."/>
            <person name="Kruse O."/>
        </authorList>
    </citation>
    <scope>NUCLEOTIDE SEQUENCE [LARGE SCALE GENOMIC DNA]</scope>
    <source>
        <strain evidence="2 3">SAG 48.87</strain>
    </source>
</reference>
<dbReference type="STRING" id="145388.A0A0D2M7V8"/>
<dbReference type="EMBL" id="KK102677">
    <property type="protein sequence ID" value="KIY97181.1"/>
    <property type="molecule type" value="Genomic_DNA"/>
</dbReference>
<dbReference type="RefSeq" id="XP_013896201.1">
    <property type="nucleotide sequence ID" value="XM_014040747.1"/>
</dbReference>
<organism evidence="2 3">
    <name type="scientific">Monoraphidium neglectum</name>
    <dbReference type="NCBI Taxonomy" id="145388"/>
    <lineage>
        <taxon>Eukaryota</taxon>
        <taxon>Viridiplantae</taxon>
        <taxon>Chlorophyta</taxon>
        <taxon>core chlorophytes</taxon>
        <taxon>Chlorophyceae</taxon>
        <taxon>CS clade</taxon>
        <taxon>Sphaeropleales</taxon>
        <taxon>Selenastraceae</taxon>
        <taxon>Monoraphidium</taxon>
    </lineage>
</organism>
<evidence type="ECO:0000313" key="2">
    <source>
        <dbReference type="EMBL" id="KIY97181.1"/>
    </source>
</evidence>
<dbReference type="PANTHER" id="PTHR43586">
    <property type="entry name" value="CYSTEINE DESULFURASE"/>
    <property type="match status" value="1"/>
</dbReference>
<evidence type="ECO:0000259" key="1">
    <source>
        <dbReference type="Pfam" id="PF00266"/>
    </source>
</evidence>
<dbReference type="Proteomes" id="UP000054498">
    <property type="component" value="Unassembled WGS sequence"/>
</dbReference>
<keyword evidence="3" id="KW-1185">Reference proteome</keyword>
<dbReference type="SUPFAM" id="SSF53383">
    <property type="entry name" value="PLP-dependent transferases"/>
    <property type="match status" value="1"/>
</dbReference>
<gene>
    <name evidence="2" type="ORF">MNEG_10783</name>
</gene>
<dbReference type="KEGG" id="mng:MNEG_10783"/>
<proteinExistence type="predicted"/>
<dbReference type="AlphaFoldDB" id="A0A0D2M7V8"/>
<evidence type="ECO:0000313" key="3">
    <source>
        <dbReference type="Proteomes" id="UP000054498"/>
    </source>
</evidence>
<protein>
    <recommendedName>
        <fullName evidence="1">Aminotransferase class V domain-containing protein</fullName>
    </recommendedName>
</protein>
<feature type="domain" description="Aminotransferase class V" evidence="1">
    <location>
        <begin position="36"/>
        <end position="156"/>
    </location>
</feature>
<dbReference type="PANTHER" id="PTHR43586:SF21">
    <property type="entry name" value="PYRIDOXAL PHOSPHATE (PLP)-DEPENDENT ASPARTATE AMINOTRANSFERASE SUPERFAMILY"/>
    <property type="match status" value="1"/>
</dbReference>
<accession>A0A0D2M7V8</accession>
<dbReference type="GeneID" id="25727980"/>
<dbReference type="InterPro" id="IPR015424">
    <property type="entry name" value="PyrdxlP-dep_Trfase"/>
</dbReference>
<name>A0A0D2M7V8_9CHLO</name>
<dbReference type="Pfam" id="PF00266">
    <property type="entry name" value="Aminotran_5"/>
    <property type="match status" value="1"/>
</dbReference>
<sequence>MAADMSSIDGCTTELEAVRHDARGAFAYFSAPRLAFMENAGGSQVPRCVADAVRDHLLHDCAQLGAGYDVSNRSTSTVDAAHDAVAALMGAPPGSGHVALGPSSSQLLAALGGCYSRLLGPGDEVVVQESCHEANAGPWVRCAESSGATLRWWRTDVTPSFSSGGSGGGGGSAADNATSASSDAAAAAAGGRLWVSFPCASRPGRLAALLSERTRVVAVTHVSNLLGGVADLRALVATNA</sequence>
<dbReference type="OrthoDB" id="420046at2759"/>
<dbReference type="InterPro" id="IPR015421">
    <property type="entry name" value="PyrdxlP-dep_Trfase_major"/>
</dbReference>